<dbReference type="RefSeq" id="WP_123806995.1">
    <property type="nucleotide sequence ID" value="NZ_CP021023.1"/>
</dbReference>
<dbReference type="AlphaFoldDB" id="A0A1W6LLW5"/>
<dbReference type="Proteomes" id="UP000193334">
    <property type="component" value="Chromosome"/>
</dbReference>
<sequence>MNIVRLFKKRRHTIMVWLLVLIMIAFLGGTALQQVLSARGPSNKVVATFDDGTEIRAKDRVSAANELEVLRAVGGGRLLQQTGLNGLIIANLLFPDGGTSSMLETQLKYAAMQGNLTVSEKVVDEFFNAEEIDPISAWMMLNKEAYKYGASVSSSNALELMKRYMGENAATMIKRASRKMQTPQEDIVEVFAKMLSVVNYVDMSVRNSNVTAKDLQAAAGFKNEKFSAQYVHFPASKYTDQTPEPSQEQMKELFEKYKNFTDQSFSSDNPYGFGYKIEDTVKLDYLVVQSDDVKAVVDKPTESEKEEYYSDNKSKYTREQPKNPEDENSEKVEVTQPYSKVIRQVENDIINMRKDALMKDIFNDLTDIIEAGYEDRNLDNLSGDQLKELSGSYKDAAEKVSKKYGIKIYSGRTGWLNKERLTSDRNLGRLSLSKERRLPVNIVKLTFSVKGLEAENLSEFDRKTPKVYENIGPLENMWPQNKALIRVVDFKKSYVPEDIEVAFEITGSLINETDAQKEFYTVREEVSEDYKTLAAMDTAEQKANAFLESAGDKSWGEFLKEFNEKNNAGLTIKKLSDKSRISQLQLYETKVKSGLRAAGRRAYVSLLKDHNLYEAMYKIADGDLPAKVKVPSKETVYAVQSVDITPAQPLEDKMSEADRIKSVYSGESALVFLNPENIAARTGFEFTEDQEQQAPEAQDEG</sequence>
<gene>
    <name evidence="2" type="ORF">STSP1_01148</name>
</gene>
<dbReference type="EMBL" id="CP021023">
    <property type="protein sequence ID" value="ARN56757.1"/>
    <property type="molecule type" value="Genomic_DNA"/>
</dbReference>
<name>A0A1W6LLW5_9BACT</name>
<evidence type="ECO:0000313" key="2">
    <source>
        <dbReference type="EMBL" id="ARN56757.1"/>
    </source>
</evidence>
<feature type="compositionally biased region" description="Basic and acidic residues" evidence="1">
    <location>
        <begin position="298"/>
        <end position="333"/>
    </location>
</feature>
<organism evidence="2 3">
    <name type="scientific">Sedimentisphaera salicampi</name>
    <dbReference type="NCBI Taxonomy" id="1941349"/>
    <lineage>
        <taxon>Bacteria</taxon>
        <taxon>Pseudomonadati</taxon>
        <taxon>Planctomycetota</taxon>
        <taxon>Phycisphaerae</taxon>
        <taxon>Sedimentisphaerales</taxon>
        <taxon>Sedimentisphaeraceae</taxon>
        <taxon>Sedimentisphaera</taxon>
    </lineage>
</organism>
<accession>A0A1W6LLW5</accession>
<dbReference type="STRING" id="1941349.STSP1_01148"/>
<proteinExistence type="predicted"/>
<dbReference type="KEGG" id="pbp:STSP1_01148"/>
<feature type="region of interest" description="Disordered" evidence="1">
    <location>
        <begin position="298"/>
        <end position="335"/>
    </location>
</feature>
<evidence type="ECO:0000256" key="1">
    <source>
        <dbReference type="SAM" id="MobiDB-lite"/>
    </source>
</evidence>
<protein>
    <submittedName>
        <fullName evidence="2">Uncharacterized protein</fullName>
    </submittedName>
</protein>
<keyword evidence="3" id="KW-1185">Reference proteome</keyword>
<evidence type="ECO:0000313" key="3">
    <source>
        <dbReference type="Proteomes" id="UP000193334"/>
    </source>
</evidence>
<reference evidence="3" key="1">
    <citation type="submission" date="2017-04" db="EMBL/GenBank/DDBJ databases">
        <title>Comparative genomics and description of representatives of a novel lineage of planctomycetes thriving in anoxic sediments.</title>
        <authorList>
            <person name="Spring S."/>
            <person name="Bunk B."/>
            <person name="Sproer C."/>
        </authorList>
    </citation>
    <scope>NUCLEOTIDE SEQUENCE [LARGE SCALE GENOMIC DNA]</scope>
    <source>
        <strain evidence="3">ST-PulAB-D4</strain>
    </source>
</reference>